<dbReference type="Proteomes" id="UP000398389">
    <property type="component" value="Unassembled WGS sequence"/>
</dbReference>
<feature type="compositionally biased region" description="Acidic residues" evidence="1">
    <location>
        <begin position="359"/>
        <end position="373"/>
    </location>
</feature>
<accession>A0A5E8C714</accession>
<feature type="region of interest" description="Disordered" evidence="1">
    <location>
        <begin position="323"/>
        <end position="554"/>
    </location>
</feature>
<evidence type="ECO:0000256" key="2">
    <source>
        <dbReference type="SAM" id="Phobius"/>
    </source>
</evidence>
<feature type="compositionally biased region" description="Basic and acidic residues" evidence="1">
    <location>
        <begin position="428"/>
        <end position="440"/>
    </location>
</feature>
<feature type="compositionally biased region" description="Polar residues" evidence="1">
    <location>
        <begin position="483"/>
        <end position="492"/>
    </location>
</feature>
<dbReference type="InterPro" id="IPR038967">
    <property type="entry name" value="Dsc4-like"/>
</dbReference>
<reference evidence="4 5" key="1">
    <citation type="submission" date="2019-09" db="EMBL/GenBank/DDBJ databases">
        <authorList>
            <person name="Brejova B."/>
        </authorList>
    </citation>
    <scope>NUCLEOTIDE SEQUENCE [LARGE SCALE GENOMIC DNA]</scope>
</reference>
<evidence type="ECO:0000313" key="4">
    <source>
        <dbReference type="EMBL" id="VVT56986.1"/>
    </source>
</evidence>
<dbReference type="PANTHER" id="PTHR39405:SF1">
    <property type="entry name" value="DSC E3 UBIQUITIN LIGASE COMPLEX SUBUNIT 4"/>
    <property type="match status" value="1"/>
</dbReference>
<feature type="compositionally biased region" description="Polar residues" evidence="1">
    <location>
        <begin position="540"/>
        <end position="554"/>
    </location>
</feature>
<feature type="region of interest" description="Disordered" evidence="1">
    <location>
        <begin position="182"/>
        <end position="221"/>
    </location>
</feature>
<dbReference type="PANTHER" id="PTHR39405">
    <property type="entry name" value="DSC E3 UBIQUITIN LIGASE COMPLEX SUBUNIT 4"/>
    <property type="match status" value="1"/>
</dbReference>
<feature type="domain" description="DUF1746" evidence="3">
    <location>
        <begin position="130"/>
        <end position="173"/>
    </location>
</feature>
<organism evidence="4 5">
    <name type="scientific">Magnusiomyces paraingens</name>
    <dbReference type="NCBI Taxonomy" id="2606893"/>
    <lineage>
        <taxon>Eukaryota</taxon>
        <taxon>Fungi</taxon>
        <taxon>Dikarya</taxon>
        <taxon>Ascomycota</taxon>
        <taxon>Saccharomycotina</taxon>
        <taxon>Dipodascomycetes</taxon>
        <taxon>Dipodascales</taxon>
        <taxon>Dipodascaceae</taxon>
        <taxon>Magnusiomyces</taxon>
    </lineage>
</organism>
<feature type="compositionally biased region" description="Basic residues" evidence="1">
    <location>
        <begin position="337"/>
        <end position="348"/>
    </location>
</feature>
<feature type="region of interest" description="Disordered" evidence="1">
    <location>
        <begin position="233"/>
        <end position="290"/>
    </location>
</feature>
<keyword evidence="2" id="KW-1133">Transmembrane helix</keyword>
<dbReference type="GO" id="GO:0005783">
    <property type="term" value="C:endoplasmic reticulum"/>
    <property type="evidence" value="ECO:0007669"/>
    <property type="project" value="TreeGrafter"/>
</dbReference>
<feature type="compositionally biased region" description="Acidic residues" evidence="1">
    <location>
        <begin position="200"/>
        <end position="209"/>
    </location>
</feature>
<protein>
    <recommendedName>
        <fullName evidence="3">DUF1746 domain-containing protein</fullName>
    </recommendedName>
</protein>
<evidence type="ECO:0000313" key="5">
    <source>
        <dbReference type="Proteomes" id="UP000398389"/>
    </source>
</evidence>
<name>A0A5E8C714_9ASCO</name>
<dbReference type="Pfam" id="PF08508">
    <property type="entry name" value="DUF1746"/>
    <property type="match status" value="2"/>
</dbReference>
<gene>
    <name evidence="4" type="ORF">SAPINGB_P005473</name>
</gene>
<keyword evidence="2" id="KW-0472">Membrane</keyword>
<dbReference type="EMBL" id="CABVLU010000004">
    <property type="protein sequence ID" value="VVT56986.1"/>
    <property type="molecule type" value="Genomic_DNA"/>
</dbReference>
<dbReference type="GO" id="GO:0032933">
    <property type="term" value="P:SREBP signaling pathway"/>
    <property type="evidence" value="ECO:0007669"/>
    <property type="project" value="InterPro"/>
</dbReference>
<dbReference type="GeneID" id="43584287"/>
<evidence type="ECO:0000256" key="1">
    <source>
        <dbReference type="SAM" id="MobiDB-lite"/>
    </source>
</evidence>
<feature type="domain" description="DUF1746" evidence="3">
    <location>
        <begin position="29"/>
        <end position="102"/>
    </location>
</feature>
<dbReference type="GO" id="GO:0044695">
    <property type="term" value="C:Dsc E3 ubiquitin ligase complex"/>
    <property type="evidence" value="ECO:0007669"/>
    <property type="project" value="InterPro"/>
</dbReference>
<proteinExistence type="predicted"/>
<feature type="compositionally biased region" description="Low complexity" evidence="1">
    <location>
        <begin position="261"/>
        <end position="286"/>
    </location>
</feature>
<keyword evidence="5" id="KW-1185">Reference proteome</keyword>
<feature type="compositionally biased region" description="Low complexity" evidence="1">
    <location>
        <begin position="457"/>
        <end position="469"/>
    </location>
</feature>
<feature type="transmembrane region" description="Helical" evidence="2">
    <location>
        <begin position="26"/>
        <end position="43"/>
    </location>
</feature>
<feature type="compositionally biased region" description="Basic and acidic residues" evidence="1">
    <location>
        <begin position="233"/>
        <end position="246"/>
    </location>
</feature>
<dbReference type="AlphaFoldDB" id="A0A5E8C714"/>
<dbReference type="RefSeq" id="XP_031856078.1">
    <property type="nucleotide sequence ID" value="XM_032000187.1"/>
</dbReference>
<feature type="compositionally biased region" description="Low complexity" evidence="1">
    <location>
        <begin position="514"/>
        <end position="526"/>
    </location>
</feature>
<keyword evidence="2" id="KW-0812">Transmembrane</keyword>
<sequence>MPNPANWAQLQRTIAGTRHAQFVRHLVKSFDLLFFVHVIIIYLHDISTFSFLLRALVQMVFLSPHLLKVRIPPQLNHRPIIGFVIATNAYCILRHAFHSFPHPVYATPTTFGAASSSSFSSASTNGSPSYTVHQSPRNILHGGLTIEFVGAPPFASAWPFLVLDTCVLALQLIVYALNFAEKDSDENGGGNDQQPRQSNTEEEEEEENSQIDNDREGYEQVQETARILREELQHGIDTDSGVRDAGEGPSSARPNITTQHSPTSRLSPPASLPLRPSSSSSSGPRPGDNIYESYSGNLNVRNIEVFHTIARSWTSHERYWEAHGGRPAPLTQTQQQRRQRRRRRRRRQAGGDLERGSAEESEDEEEGEGEEANGDNTSGRAQRRRARQEIERTLRFMQESVAALEGRAERRSGNGSERGSGSGTSAVSREELARIAEVLRAEGWGQPSVDGEGQVLDESGFDSSSSNSGSEEDDGDGRAAVTYGSTGETVAGQSGMWGSDESDDDLYAPRQASESDSVSVSVSDSSSSDEDQSGTGGHGSENNVLSSFMNSVIP</sequence>
<evidence type="ECO:0000259" key="3">
    <source>
        <dbReference type="Pfam" id="PF08508"/>
    </source>
</evidence>
<dbReference type="InterPro" id="IPR013715">
    <property type="entry name" value="DUF1746"/>
</dbReference>
<dbReference type="OrthoDB" id="5428737at2759"/>